<evidence type="ECO:0000313" key="3">
    <source>
        <dbReference type="Proteomes" id="UP000077315"/>
    </source>
</evidence>
<reference evidence="3" key="1">
    <citation type="submission" date="2015-06" db="EMBL/GenBank/DDBJ databases">
        <title>Expansion of signal transduction pathways in fungi by whole-genome duplication.</title>
        <authorList>
            <consortium name="DOE Joint Genome Institute"/>
            <person name="Corrochano L.M."/>
            <person name="Kuo A."/>
            <person name="Marcet-Houben M."/>
            <person name="Polaino S."/>
            <person name="Salamov A."/>
            <person name="Villalobos J.M."/>
            <person name="Alvarez M.I."/>
            <person name="Avalos J."/>
            <person name="Benito E.P."/>
            <person name="Benoit I."/>
            <person name="Burger G."/>
            <person name="Camino L.P."/>
            <person name="Canovas D."/>
            <person name="Cerda-Olmedo E."/>
            <person name="Cheng J.-F."/>
            <person name="Dominguez A."/>
            <person name="Elias M."/>
            <person name="Eslava A.P."/>
            <person name="Glaser F."/>
            <person name="Grimwood J."/>
            <person name="Gutierrez G."/>
            <person name="Heitman J."/>
            <person name="Henrissat B."/>
            <person name="Iturriaga E.A."/>
            <person name="Lang B.F."/>
            <person name="Lavin J.L."/>
            <person name="Lee S."/>
            <person name="Li W."/>
            <person name="Lindquist E."/>
            <person name="Lopez-Garcia S."/>
            <person name="Luque E.M."/>
            <person name="Marcos A.T."/>
            <person name="Martin J."/>
            <person name="McCluskey K."/>
            <person name="Medina H.R."/>
            <person name="Miralles-Duran A."/>
            <person name="Miyazaki A."/>
            <person name="Munoz-Torres E."/>
            <person name="Oguiza J.A."/>
            <person name="Ohm R."/>
            <person name="Olmedo M."/>
            <person name="Orejas M."/>
            <person name="Ortiz-Castellanos L."/>
            <person name="Pisabarro A.G."/>
            <person name="Rodriguez-Romero J."/>
            <person name="Ruiz-Herrera J."/>
            <person name="Ruiz-Vazquez R."/>
            <person name="Sanz C."/>
            <person name="Schackwitz W."/>
            <person name="Schmutz J."/>
            <person name="Shahriari M."/>
            <person name="Shelest E."/>
            <person name="Silva-Franco F."/>
            <person name="Soanes D."/>
            <person name="Syed K."/>
            <person name="Tagua V.G."/>
            <person name="Talbot N.J."/>
            <person name="Thon M."/>
            <person name="De vries R.P."/>
            <person name="Wiebenga A."/>
            <person name="Yadav J.S."/>
            <person name="Braun E.L."/>
            <person name="Baker S."/>
            <person name="Garre V."/>
            <person name="Horwitz B."/>
            <person name="Torres-Martinez S."/>
            <person name="Idnurm A."/>
            <person name="Herrera-Estrella A."/>
            <person name="Gabaldon T."/>
            <person name="Grigoriev I.V."/>
        </authorList>
    </citation>
    <scope>NUCLEOTIDE SEQUENCE [LARGE SCALE GENOMIC DNA]</scope>
    <source>
        <strain evidence="3">NRRL 1555(-)</strain>
    </source>
</reference>
<dbReference type="Proteomes" id="UP000077315">
    <property type="component" value="Unassembled WGS sequence"/>
</dbReference>
<dbReference type="InterPro" id="IPR011990">
    <property type="entry name" value="TPR-like_helical_dom_sf"/>
</dbReference>
<dbReference type="Gene3D" id="1.25.40.10">
    <property type="entry name" value="Tetratricopeptide repeat domain"/>
    <property type="match status" value="1"/>
</dbReference>
<keyword evidence="3" id="KW-1185">Reference proteome</keyword>
<evidence type="ECO:0000256" key="1">
    <source>
        <dbReference type="SAM" id="MobiDB-lite"/>
    </source>
</evidence>
<evidence type="ECO:0000313" key="2">
    <source>
        <dbReference type="EMBL" id="OAD66642.1"/>
    </source>
</evidence>
<dbReference type="OrthoDB" id="43460at2759"/>
<dbReference type="VEuPathDB" id="FungiDB:PHYBLDRAFT_137188"/>
<dbReference type="SUPFAM" id="SSF48452">
    <property type="entry name" value="TPR-like"/>
    <property type="match status" value="1"/>
</dbReference>
<dbReference type="PANTHER" id="PTHR31859:SF1">
    <property type="entry name" value="TETRATRICOPEPTIDE REPEAT PROTEIN 39C"/>
    <property type="match status" value="1"/>
</dbReference>
<gene>
    <name evidence="2" type="ORF">PHYBLDRAFT_137188</name>
</gene>
<name>A0A162T6V7_PHYB8</name>
<dbReference type="InterPro" id="IPR019412">
    <property type="entry name" value="IML2/TPR_39"/>
</dbReference>
<sequence length="658" mass="75299">MPILAMDSKPAKPEHNLGGNKKTHVKPSLRSIARIGSSFTNLVNLAETEKSSLESLKEEDVKKKEMFDSIVQVRRAFDLFLDSRISEAETILTPHCETSMYHSLGYGFILFLKCMMTFEKDDINTTLQVLKKTINLASRERKKDAGWLDNITTWVKANGGLEYTKSLTCTQRHAELVYAEAYLLKALLGIVYDESMVSFLREGLNIRSSYNTYCTLEKYVLFVQQEAAKGKDVSAGYELDDHFTSGVALGVGCFNLILSMMPPSVVKLAEFVGFSFNRAHGMAMLDSDEGLRRQLCDMVIILYHIVLSRMMPLENVDVNLAERVLAYNLEIYPNAVFFLYFNGRLLMSKQRLEDAKVQYHKAIDIQKDWRQLQHMCYWELGVIAFIQQDWSVAHKMFDILSKESNWSKAAYSYLKAVAFYMLTEEENKKDSKGLGDVKKLMKKVDGERKKIAGKSIPMEKFVSRKSRKFGLQNKLVLPDLEILHAFSAFDFMPIELLKIDLKRTQDALDKLETSEQYYHDDLCLVYYLRAVILRNIDQRLESDVSNEGENERVRVRADHARSIKTVFENAEKVKLDHYVYYFAHYEKAQMLMEENSLKEAEAEIQVVLKANDKGQYGVGSGQHAKSKYSLANALGFKCHNCLSKIQALASEQEKGQGK</sequence>
<accession>A0A162T6V7</accession>
<dbReference type="GO" id="GO:0005829">
    <property type="term" value="C:cytosol"/>
    <property type="evidence" value="ECO:0007669"/>
    <property type="project" value="TreeGrafter"/>
</dbReference>
<protein>
    <recommendedName>
        <fullName evidence="4">Tetratricopeptide repeat protein 39B</fullName>
    </recommendedName>
</protein>
<dbReference type="EMBL" id="KV441001">
    <property type="protein sequence ID" value="OAD66642.1"/>
    <property type="molecule type" value="Genomic_DNA"/>
</dbReference>
<dbReference type="Pfam" id="PF10300">
    <property type="entry name" value="Iml2-TPR_39"/>
    <property type="match status" value="1"/>
</dbReference>
<feature type="region of interest" description="Disordered" evidence="1">
    <location>
        <begin position="1"/>
        <end position="24"/>
    </location>
</feature>
<dbReference type="PANTHER" id="PTHR31859">
    <property type="entry name" value="TETRATRICOPEPTIDE REPEAT PROTEIN 39 FAMILY MEMBER"/>
    <property type="match status" value="1"/>
</dbReference>
<dbReference type="AlphaFoldDB" id="A0A162T6V7"/>
<organism evidence="2 3">
    <name type="scientific">Phycomyces blakesleeanus (strain ATCC 8743b / DSM 1359 / FGSC 10004 / NBRC 33097 / NRRL 1555)</name>
    <dbReference type="NCBI Taxonomy" id="763407"/>
    <lineage>
        <taxon>Eukaryota</taxon>
        <taxon>Fungi</taxon>
        <taxon>Fungi incertae sedis</taxon>
        <taxon>Mucoromycota</taxon>
        <taxon>Mucoromycotina</taxon>
        <taxon>Mucoromycetes</taxon>
        <taxon>Mucorales</taxon>
        <taxon>Phycomycetaceae</taxon>
        <taxon>Phycomyces</taxon>
    </lineage>
</organism>
<evidence type="ECO:0008006" key="4">
    <source>
        <dbReference type="Google" id="ProtNLM"/>
    </source>
</evidence>
<dbReference type="InParanoid" id="A0A162T6V7"/>
<proteinExistence type="predicted"/>
<dbReference type="GeneID" id="28990749"/>
<dbReference type="GO" id="GO:0005634">
    <property type="term" value="C:nucleus"/>
    <property type="evidence" value="ECO:0007669"/>
    <property type="project" value="TreeGrafter"/>
</dbReference>
<dbReference type="RefSeq" id="XP_018284682.1">
    <property type="nucleotide sequence ID" value="XM_018429843.1"/>
</dbReference>
<dbReference type="GO" id="GO:0005741">
    <property type="term" value="C:mitochondrial outer membrane"/>
    <property type="evidence" value="ECO:0007669"/>
    <property type="project" value="TreeGrafter"/>
</dbReference>